<dbReference type="GO" id="GO:0031965">
    <property type="term" value="C:nuclear membrane"/>
    <property type="evidence" value="ECO:0007669"/>
    <property type="project" value="TreeGrafter"/>
</dbReference>
<keyword evidence="5" id="KW-1185">Reference proteome</keyword>
<dbReference type="Gene3D" id="1.20.58.1590">
    <property type="entry name" value="Tethering factor for nuclear proteasome Cut8/Sts1"/>
    <property type="match status" value="1"/>
</dbReference>
<dbReference type="EMBL" id="JAQQBR010001833">
    <property type="protein sequence ID" value="KAK0163556.1"/>
    <property type="molecule type" value="Genomic_DNA"/>
</dbReference>
<name>A0AA39KJF1_MICHY</name>
<proteinExistence type="inferred from homology"/>
<evidence type="ECO:0000313" key="5">
    <source>
        <dbReference type="Proteomes" id="UP001168972"/>
    </source>
</evidence>
<accession>A0AA39KJF1</accession>
<reference evidence="4" key="1">
    <citation type="journal article" date="2023" name="bioRxiv">
        <title>Scaffold-level genome assemblies of two parasitoid biocontrol wasps reveal the parthenogenesis mechanism and an associated novel virus.</title>
        <authorList>
            <person name="Inwood S."/>
            <person name="Skelly J."/>
            <person name="Guhlin J."/>
            <person name="Harrop T."/>
            <person name="Goldson S."/>
            <person name="Dearden P."/>
        </authorList>
    </citation>
    <scope>NUCLEOTIDE SEQUENCE</scope>
    <source>
        <strain evidence="4">Lincoln</strain>
        <tissue evidence="4">Whole body</tissue>
    </source>
</reference>
<evidence type="ECO:0000256" key="1">
    <source>
        <dbReference type="ARBA" id="ARBA00004123"/>
    </source>
</evidence>
<gene>
    <name evidence="4" type="ORF">PV327_007226</name>
</gene>
<comment type="caution">
    <text evidence="4">The sequence shown here is derived from an EMBL/GenBank/DDBJ whole genome shotgun (WGS) entry which is preliminary data.</text>
</comment>
<dbReference type="InterPro" id="IPR013868">
    <property type="entry name" value="Cut8/Sts1_fam"/>
</dbReference>
<dbReference type="GO" id="GO:0070628">
    <property type="term" value="F:proteasome binding"/>
    <property type="evidence" value="ECO:0007669"/>
    <property type="project" value="TreeGrafter"/>
</dbReference>
<reference evidence="4" key="2">
    <citation type="submission" date="2023-03" db="EMBL/GenBank/DDBJ databases">
        <authorList>
            <person name="Inwood S.N."/>
            <person name="Skelly J.G."/>
            <person name="Guhlin J."/>
            <person name="Harrop T.W.R."/>
            <person name="Goldson S.G."/>
            <person name="Dearden P.K."/>
        </authorList>
    </citation>
    <scope>NUCLEOTIDE SEQUENCE</scope>
    <source>
        <strain evidence="4">Lincoln</strain>
        <tissue evidence="4">Whole body</tissue>
    </source>
</reference>
<keyword evidence="3" id="KW-0539">Nucleus</keyword>
<evidence type="ECO:0000256" key="3">
    <source>
        <dbReference type="ARBA" id="ARBA00023242"/>
    </source>
</evidence>
<comment type="subcellular location">
    <subcellularLocation>
        <location evidence="1">Nucleus</location>
    </subcellularLocation>
</comment>
<dbReference type="PANTHER" id="PTHR28032">
    <property type="entry name" value="FI02826P"/>
    <property type="match status" value="1"/>
</dbReference>
<organism evidence="4 5">
    <name type="scientific">Microctonus hyperodae</name>
    <name type="common">Parasitoid wasp</name>
    <dbReference type="NCBI Taxonomy" id="165561"/>
    <lineage>
        <taxon>Eukaryota</taxon>
        <taxon>Metazoa</taxon>
        <taxon>Ecdysozoa</taxon>
        <taxon>Arthropoda</taxon>
        <taxon>Hexapoda</taxon>
        <taxon>Insecta</taxon>
        <taxon>Pterygota</taxon>
        <taxon>Neoptera</taxon>
        <taxon>Endopterygota</taxon>
        <taxon>Hymenoptera</taxon>
        <taxon>Apocrita</taxon>
        <taxon>Ichneumonoidea</taxon>
        <taxon>Braconidae</taxon>
        <taxon>Euphorinae</taxon>
        <taxon>Microctonus</taxon>
    </lineage>
</organism>
<dbReference type="Pfam" id="PF08559">
    <property type="entry name" value="Cut8"/>
    <property type="match status" value="1"/>
</dbReference>
<sequence length="343" mass="38861">MTTRGAELLHQRQTTHRRSSIRQALAVIPNTTGLPASIGSPLVGANNSNNDIRDRISPWHPSAGTTSSPDEMVIQKRGRRSRAIIWSPEADTKRSSLLNYSFGDRTPEKSNNDLQSPIVVRENMSIRKRLELSCDFDESQLTTPEKKKKSLCTENQYTGNSVADGLRGLSNDQLVKMIMDLVTMQEEGTIKADSKLRDVIINMMPIADIKPLQDKLHVLQRNIYGSLVSPNELAYIRAYMHLDSFQKTLDEQGNMLIQSQHWTSLMQYIIAAWKITKELPDFESEDNTAQKCFAKLVNFCKQALLNGNFTNPVLELYINKMEVMAEDCSEIKICLQMAREILQ</sequence>
<dbReference type="Proteomes" id="UP001168972">
    <property type="component" value="Unassembled WGS sequence"/>
</dbReference>
<dbReference type="AlphaFoldDB" id="A0AA39KJF1"/>
<dbReference type="GO" id="GO:0071630">
    <property type="term" value="P:nuclear protein quality control by the ubiquitin-proteasome system"/>
    <property type="evidence" value="ECO:0007669"/>
    <property type="project" value="InterPro"/>
</dbReference>
<protein>
    <submittedName>
        <fullName evidence="4">Uncharacterized protein</fullName>
    </submittedName>
</protein>
<evidence type="ECO:0000256" key="2">
    <source>
        <dbReference type="ARBA" id="ARBA00006199"/>
    </source>
</evidence>
<dbReference type="InterPro" id="IPR038422">
    <property type="entry name" value="Cut8/Sts1_sf"/>
</dbReference>
<dbReference type="GO" id="GO:0031144">
    <property type="term" value="P:proteasome localization"/>
    <property type="evidence" value="ECO:0007669"/>
    <property type="project" value="InterPro"/>
</dbReference>
<evidence type="ECO:0000313" key="4">
    <source>
        <dbReference type="EMBL" id="KAK0163556.1"/>
    </source>
</evidence>
<comment type="similarity">
    <text evidence="2">Belongs to the cut8/STS1 family.</text>
</comment>
<dbReference type="PANTHER" id="PTHR28032:SF1">
    <property type="entry name" value="FI02826P"/>
    <property type="match status" value="1"/>
</dbReference>